<evidence type="ECO:0000256" key="1">
    <source>
        <dbReference type="ARBA" id="ARBA00007689"/>
    </source>
</evidence>
<dbReference type="InterPro" id="IPR005545">
    <property type="entry name" value="YCII"/>
</dbReference>
<comment type="caution">
    <text evidence="3">The sequence shown here is derived from an EMBL/GenBank/DDBJ whole genome shotgun (WGS) entry which is preliminary data.</text>
</comment>
<dbReference type="PANTHER" id="PTHR37828">
    <property type="entry name" value="GSR2449 PROTEIN"/>
    <property type="match status" value="1"/>
</dbReference>
<evidence type="ECO:0000259" key="2">
    <source>
        <dbReference type="Pfam" id="PF03795"/>
    </source>
</evidence>
<accession>A0ABW7UMF1</accession>
<sequence>MFVLELTYTAPADEVDALREAHMEWVDEQFEAGVFIASGRKKPLDGGVILAVGDDRDRIEAVVASDPFVQEEVCGYRVTQFTMTRTAPGLEEFRQQPVG</sequence>
<reference evidence="3 4" key="1">
    <citation type="submission" date="2024-10" db="EMBL/GenBank/DDBJ databases">
        <title>The Natural Products Discovery Center: Release of the First 8490 Sequenced Strains for Exploring Actinobacteria Biosynthetic Diversity.</title>
        <authorList>
            <person name="Kalkreuter E."/>
            <person name="Kautsar S.A."/>
            <person name="Yang D."/>
            <person name="Bader C.D."/>
            <person name="Teijaro C.N."/>
            <person name="Fluegel L."/>
            <person name="Davis C.M."/>
            <person name="Simpson J.R."/>
            <person name="Lauterbach L."/>
            <person name="Steele A.D."/>
            <person name="Gui C."/>
            <person name="Meng S."/>
            <person name="Li G."/>
            <person name="Viehrig K."/>
            <person name="Ye F."/>
            <person name="Su P."/>
            <person name="Kiefer A.F."/>
            <person name="Nichols A."/>
            <person name="Cepeda A.J."/>
            <person name="Yan W."/>
            <person name="Fan B."/>
            <person name="Jiang Y."/>
            <person name="Adhikari A."/>
            <person name="Zheng C.-J."/>
            <person name="Schuster L."/>
            <person name="Cowan T.M."/>
            <person name="Smanski M.J."/>
            <person name="Chevrette M.G."/>
            <person name="De Carvalho L.P.S."/>
            <person name="Shen B."/>
        </authorList>
    </citation>
    <scope>NUCLEOTIDE SEQUENCE [LARGE SCALE GENOMIC DNA]</scope>
    <source>
        <strain evidence="3 4">NPDC020327</strain>
    </source>
</reference>
<dbReference type="SUPFAM" id="SSF54909">
    <property type="entry name" value="Dimeric alpha+beta barrel"/>
    <property type="match status" value="1"/>
</dbReference>
<evidence type="ECO:0000313" key="4">
    <source>
        <dbReference type="Proteomes" id="UP001611548"/>
    </source>
</evidence>
<dbReference type="Proteomes" id="UP001611548">
    <property type="component" value="Unassembled WGS sequence"/>
</dbReference>
<dbReference type="Gene3D" id="3.30.70.1060">
    <property type="entry name" value="Dimeric alpha+beta barrel"/>
    <property type="match status" value="1"/>
</dbReference>
<dbReference type="RefSeq" id="WP_055471836.1">
    <property type="nucleotide sequence ID" value="NZ_JBEZHZ010000055.1"/>
</dbReference>
<dbReference type="InterPro" id="IPR011008">
    <property type="entry name" value="Dimeric_a/b-barrel"/>
</dbReference>
<organism evidence="3 4">
    <name type="scientific">Streptomyces pathocidini</name>
    <dbReference type="NCBI Taxonomy" id="1650571"/>
    <lineage>
        <taxon>Bacteria</taxon>
        <taxon>Bacillati</taxon>
        <taxon>Actinomycetota</taxon>
        <taxon>Actinomycetes</taxon>
        <taxon>Kitasatosporales</taxon>
        <taxon>Streptomycetaceae</taxon>
        <taxon>Streptomyces</taxon>
    </lineage>
</organism>
<gene>
    <name evidence="3" type="ORF">ACH429_02625</name>
</gene>
<protein>
    <submittedName>
        <fullName evidence="3">YciI family protein</fullName>
    </submittedName>
</protein>
<dbReference type="Pfam" id="PF03795">
    <property type="entry name" value="YCII"/>
    <property type="match status" value="1"/>
</dbReference>
<evidence type="ECO:0000313" key="3">
    <source>
        <dbReference type="EMBL" id="MFI1963031.1"/>
    </source>
</evidence>
<name>A0ABW7UMF1_9ACTN</name>
<comment type="similarity">
    <text evidence="1">Belongs to the YciI family.</text>
</comment>
<dbReference type="PANTHER" id="PTHR37828:SF1">
    <property type="entry name" value="YCII-RELATED DOMAIN-CONTAINING PROTEIN"/>
    <property type="match status" value="1"/>
</dbReference>
<dbReference type="EMBL" id="JBIRWE010000001">
    <property type="protein sequence ID" value="MFI1963031.1"/>
    <property type="molecule type" value="Genomic_DNA"/>
</dbReference>
<proteinExistence type="inferred from homology"/>
<keyword evidence="4" id="KW-1185">Reference proteome</keyword>
<feature type="domain" description="YCII-related" evidence="2">
    <location>
        <begin position="1"/>
        <end position="81"/>
    </location>
</feature>